<dbReference type="Proteomes" id="UP000654993">
    <property type="component" value="Unassembled WGS sequence"/>
</dbReference>
<evidence type="ECO:0000256" key="1">
    <source>
        <dbReference type="ARBA" id="ARBA00004514"/>
    </source>
</evidence>
<dbReference type="GO" id="GO:0005829">
    <property type="term" value="C:cytosol"/>
    <property type="evidence" value="ECO:0007669"/>
    <property type="project" value="UniProtKB-SubCell"/>
</dbReference>
<dbReference type="SUPFAM" id="SSF101116">
    <property type="entry name" value="Flagellar export chaperone FliS"/>
    <property type="match status" value="1"/>
</dbReference>
<dbReference type="PIRSF" id="PIRSF039090">
    <property type="entry name" value="Flis"/>
    <property type="match status" value="1"/>
</dbReference>
<comment type="similarity">
    <text evidence="2 6">Belongs to the FliS family.</text>
</comment>
<dbReference type="AlphaFoldDB" id="A0A916QII2"/>
<keyword evidence="5" id="KW-0143">Chaperone</keyword>
<proteinExistence type="inferred from homology"/>
<dbReference type="InterPro" id="IPR003713">
    <property type="entry name" value="FliS"/>
</dbReference>
<accession>A0A916QII2</accession>
<dbReference type="RefSeq" id="WP_200967361.1">
    <property type="nucleotide sequence ID" value="NZ_BMAQ01000035.1"/>
</dbReference>
<keyword evidence="7" id="KW-0966">Cell projection</keyword>
<dbReference type="GO" id="GO:0044780">
    <property type="term" value="P:bacterial-type flagellum assembly"/>
    <property type="evidence" value="ECO:0007669"/>
    <property type="project" value="InterPro"/>
</dbReference>
<dbReference type="PANTHER" id="PTHR34773">
    <property type="entry name" value="FLAGELLAR SECRETION CHAPERONE FLIS"/>
    <property type="match status" value="1"/>
</dbReference>
<keyword evidence="4 6" id="KW-1005">Bacterial flagellum biogenesis</keyword>
<evidence type="ECO:0000256" key="5">
    <source>
        <dbReference type="ARBA" id="ARBA00023186"/>
    </source>
</evidence>
<keyword evidence="7" id="KW-0969">Cilium</keyword>
<dbReference type="GO" id="GO:0071973">
    <property type="term" value="P:bacterial-type flagellum-dependent cell motility"/>
    <property type="evidence" value="ECO:0007669"/>
    <property type="project" value="TreeGrafter"/>
</dbReference>
<dbReference type="Gene3D" id="1.20.120.340">
    <property type="entry name" value="Flagellar protein FliS"/>
    <property type="match status" value="1"/>
</dbReference>
<evidence type="ECO:0000313" key="8">
    <source>
        <dbReference type="Proteomes" id="UP000654993"/>
    </source>
</evidence>
<dbReference type="NCBIfam" id="TIGR00208">
    <property type="entry name" value="fliS"/>
    <property type="match status" value="1"/>
</dbReference>
<dbReference type="Pfam" id="PF02561">
    <property type="entry name" value="FliS"/>
    <property type="match status" value="1"/>
</dbReference>
<dbReference type="InterPro" id="IPR036584">
    <property type="entry name" value="FliS_sf"/>
</dbReference>
<dbReference type="CDD" id="cd16098">
    <property type="entry name" value="FliS"/>
    <property type="match status" value="1"/>
</dbReference>
<comment type="caution">
    <text evidence="7">The sequence shown here is derived from an EMBL/GenBank/DDBJ whole genome shotgun (WGS) entry which is preliminary data.</text>
</comment>
<reference evidence="7" key="1">
    <citation type="submission" date="2020-08" db="EMBL/GenBank/DDBJ databases">
        <authorList>
            <person name="Uke A."/>
            <person name="Chhe C."/>
            <person name="Baramee S."/>
            <person name="Kosugi A."/>
        </authorList>
    </citation>
    <scope>NUCLEOTIDE SEQUENCE</scope>
    <source>
        <strain evidence="7">DA-C8</strain>
    </source>
</reference>
<reference evidence="7" key="2">
    <citation type="journal article" date="2021" name="Data Brief">
        <title>Draft genome sequence data of the facultative, thermophilic, xylanolytic bacterium Paenibacillus sp. strain DA-C8.</title>
        <authorList>
            <person name="Chhe C."/>
            <person name="Uke A."/>
            <person name="Baramee S."/>
            <person name="Ungkulpasvich U."/>
            <person name="Tachaapaikoon C."/>
            <person name="Pason P."/>
            <person name="Waeonukul R."/>
            <person name="Ratanakhanokchai K."/>
            <person name="Kosugi A."/>
        </authorList>
    </citation>
    <scope>NUCLEOTIDE SEQUENCE</scope>
    <source>
        <strain evidence="7">DA-C8</strain>
    </source>
</reference>
<evidence type="ECO:0000256" key="3">
    <source>
        <dbReference type="ARBA" id="ARBA00022490"/>
    </source>
</evidence>
<evidence type="ECO:0000256" key="2">
    <source>
        <dbReference type="ARBA" id="ARBA00008787"/>
    </source>
</evidence>
<comment type="subcellular location">
    <subcellularLocation>
        <location evidence="1 6">Cytoplasm</location>
        <location evidence="1 6">Cytosol</location>
    </subcellularLocation>
</comment>
<evidence type="ECO:0000256" key="4">
    <source>
        <dbReference type="ARBA" id="ARBA00022795"/>
    </source>
</evidence>
<evidence type="ECO:0000313" key="7">
    <source>
        <dbReference type="EMBL" id="GFR39151.1"/>
    </source>
</evidence>
<gene>
    <name evidence="7" type="ORF">PRECH8_24470</name>
</gene>
<protein>
    <recommendedName>
        <fullName evidence="6">Flagellar secretion chaperone FliS</fullName>
    </recommendedName>
</protein>
<keyword evidence="3 6" id="KW-0963">Cytoplasm</keyword>
<dbReference type="EMBL" id="BMAQ01000035">
    <property type="protein sequence ID" value="GFR39151.1"/>
    <property type="molecule type" value="Genomic_DNA"/>
</dbReference>
<keyword evidence="7" id="KW-0282">Flagellum</keyword>
<name>A0A916QII2_9BACL</name>
<organism evidence="7 8">
    <name type="scientific">Insulibacter thermoxylanivorax</name>
    <dbReference type="NCBI Taxonomy" id="2749268"/>
    <lineage>
        <taxon>Bacteria</taxon>
        <taxon>Bacillati</taxon>
        <taxon>Bacillota</taxon>
        <taxon>Bacilli</taxon>
        <taxon>Bacillales</taxon>
        <taxon>Paenibacillaceae</taxon>
        <taxon>Insulibacter</taxon>
    </lineage>
</organism>
<dbReference type="PANTHER" id="PTHR34773:SF1">
    <property type="entry name" value="FLAGELLAR SECRETION CHAPERONE FLIS"/>
    <property type="match status" value="1"/>
</dbReference>
<evidence type="ECO:0000256" key="6">
    <source>
        <dbReference type="PIRNR" id="PIRNR039090"/>
    </source>
</evidence>
<sequence length="132" mass="15157">MNIPNRSGYQVYQKNMYETASPHKLISLLYNAAVTNIQRAIRVIDEQKSEEANKFILKAQEIVLELMACLNFEQGGDIAANLREIYFYCSNQLVQANIHKDTKLLREVEGIIDNLRQAWQEIGKDVSIAQQI</sequence>
<keyword evidence="8" id="KW-1185">Reference proteome</keyword>